<feature type="transmembrane region" description="Helical" evidence="1">
    <location>
        <begin position="67"/>
        <end position="86"/>
    </location>
</feature>
<dbReference type="Proteomes" id="UP001431217">
    <property type="component" value="Unassembled WGS sequence"/>
</dbReference>
<evidence type="ECO:0000313" key="2">
    <source>
        <dbReference type="EMBL" id="MCL1635495.1"/>
    </source>
</evidence>
<gene>
    <name evidence="2" type="ORF">M2650_12770</name>
</gene>
<keyword evidence="1" id="KW-0472">Membrane</keyword>
<dbReference type="RefSeq" id="WP_249475104.1">
    <property type="nucleotide sequence ID" value="NZ_JAMBEP010000003.1"/>
</dbReference>
<proteinExistence type="predicted"/>
<dbReference type="EMBL" id="JAMBEP010000003">
    <property type="protein sequence ID" value="MCL1635495.1"/>
    <property type="molecule type" value="Genomic_DNA"/>
</dbReference>
<feature type="transmembrane region" description="Helical" evidence="1">
    <location>
        <begin position="40"/>
        <end position="60"/>
    </location>
</feature>
<comment type="caution">
    <text evidence="2">The sequence shown here is derived from an EMBL/GenBank/DDBJ whole genome shotgun (WGS) entry which is preliminary data.</text>
</comment>
<keyword evidence="1" id="KW-1133">Transmembrane helix</keyword>
<name>A0ABT0MKV6_9GAMM</name>
<accession>A0ABT0MKV6</accession>
<sequence length="126" mass="13575">MRIWALAALYCVASLVHFAHNAEYIAVYPNMPAWLTRENVYVAWLAVTGVGFIAAALSFAGWRTAAALCLVAYGGLGFGGLGHYALALCSEHTFAMNFTIWFEVVAGAILAVSAAWFIKPSRPFVA</sequence>
<keyword evidence="1" id="KW-0812">Transmembrane</keyword>
<reference evidence="2 3" key="1">
    <citation type="submission" date="2022-05" db="EMBL/GenBank/DDBJ databases">
        <title>Luteimonas sp. SX5, whole genome shotgun sequencing project.</title>
        <authorList>
            <person name="Zhao G."/>
            <person name="Shen L."/>
        </authorList>
    </citation>
    <scope>NUCLEOTIDE SEQUENCE [LARGE SCALE GENOMIC DNA]</scope>
    <source>
        <strain evidence="2 3">SX5</strain>
    </source>
</reference>
<keyword evidence="3" id="KW-1185">Reference proteome</keyword>
<evidence type="ECO:0000256" key="1">
    <source>
        <dbReference type="SAM" id="Phobius"/>
    </source>
</evidence>
<evidence type="ECO:0000313" key="3">
    <source>
        <dbReference type="Proteomes" id="UP001431217"/>
    </source>
</evidence>
<feature type="transmembrane region" description="Helical" evidence="1">
    <location>
        <begin position="98"/>
        <end position="118"/>
    </location>
</feature>
<protein>
    <submittedName>
        <fullName evidence="2">Uncharacterized protein</fullName>
    </submittedName>
</protein>
<organism evidence="2 3">
    <name type="scientific">Luteimonas galliterrae</name>
    <dbReference type="NCBI Taxonomy" id="2940486"/>
    <lineage>
        <taxon>Bacteria</taxon>
        <taxon>Pseudomonadati</taxon>
        <taxon>Pseudomonadota</taxon>
        <taxon>Gammaproteobacteria</taxon>
        <taxon>Lysobacterales</taxon>
        <taxon>Lysobacteraceae</taxon>
        <taxon>Luteimonas</taxon>
    </lineage>
</organism>